<organism evidence="1 2">
    <name type="scientific">Arthrospiribacter ruber</name>
    <dbReference type="NCBI Taxonomy" id="2487934"/>
    <lineage>
        <taxon>Bacteria</taxon>
        <taxon>Pseudomonadati</taxon>
        <taxon>Bacteroidota</taxon>
        <taxon>Cytophagia</taxon>
        <taxon>Cytophagales</taxon>
        <taxon>Cyclobacteriaceae</taxon>
        <taxon>Arthrospiribacter</taxon>
    </lineage>
</organism>
<evidence type="ECO:0000313" key="2">
    <source>
        <dbReference type="Proteomes" id="UP000727490"/>
    </source>
</evidence>
<accession>A0A951IVV3</accession>
<gene>
    <name evidence="1" type="ORF">EGN73_05610</name>
</gene>
<reference evidence="1 2" key="1">
    <citation type="journal article" date="2020" name="Syst. Appl. Microbiol.">
        <title>Arthrospiribacter ruber gen. nov., sp. nov., a novel bacterium isolated from Arthrospira cultures.</title>
        <authorList>
            <person name="Waleron M."/>
            <person name="Misztak A."/>
            <person name="Waleron M.M."/>
            <person name="Furmaniak M."/>
            <person name="Mrozik A."/>
            <person name="Waleron K."/>
        </authorList>
    </citation>
    <scope>NUCLEOTIDE SEQUENCE [LARGE SCALE GENOMIC DNA]</scope>
    <source>
        <strain evidence="1 2">DPMB0001</strain>
    </source>
</reference>
<protein>
    <recommendedName>
        <fullName evidence="3">DUF4377 domain-containing protein</fullName>
    </recommendedName>
</protein>
<proteinExistence type="predicted"/>
<evidence type="ECO:0008006" key="3">
    <source>
        <dbReference type="Google" id="ProtNLM"/>
    </source>
</evidence>
<dbReference type="RefSeq" id="WP_219287539.1">
    <property type="nucleotide sequence ID" value="NZ_RPHB01000002.1"/>
</dbReference>
<dbReference type="Proteomes" id="UP000727490">
    <property type="component" value="Unassembled WGS sequence"/>
</dbReference>
<sequence>MELKKWILPILLSLTFSCEMVETENLENDFIEVWLYSNRLQCTKPLESGAPCHYYSMETELTATQWKSLNYEVDNFGFQPGYYYRVLIEKYWLDLDPIEIFDENGETVLEVVELEPQRRIRIKTVFQKLRDYKTLFSGNWKLVHVEGAEDILLTDLDKSYTVDPLHRKMRGKYLCHDLEIALNDFLDLNRIDLSDVSIEHQACDPDKKYLETEDLILAMFNKVKSYTLKDGDWVLKDSAGKELLRFSRNSRAP</sequence>
<name>A0A951IVV3_9BACT</name>
<keyword evidence="2" id="KW-1185">Reference proteome</keyword>
<dbReference type="AlphaFoldDB" id="A0A951IVV3"/>
<dbReference type="EMBL" id="RPHB01000002">
    <property type="protein sequence ID" value="MBW3467287.1"/>
    <property type="molecule type" value="Genomic_DNA"/>
</dbReference>
<evidence type="ECO:0000313" key="1">
    <source>
        <dbReference type="EMBL" id="MBW3467287.1"/>
    </source>
</evidence>
<comment type="caution">
    <text evidence="1">The sequence shown here is derived from an EMBL/GenBank/DDBJ whole genome shotgun (WGS) entry which is preliminary data.</text>
</comment>
<dbReference type="PROSITE" id="PS51257">
    <property type="entry name" value="PROKAR_LIPOPROTEIN"/>
    <property type="match status" value="1"/>
</dbReference>